<accession>A0A6G0YZW7</accession>
<protein>
    <submittedName>
        <fullName evidence="1">ATP-dependent DNA helicase PIF6-like</fullName>
    </submittedName>
</protein>
<dbReference type="AlphaFoldDB" id="A0A6G0YZW7"/>
<keyword evidence="1" id="KW-0378">Hydrolase</keyword>
<reference evidence="1 2" key="1">
    <citation type="submission" date="2019-08" db="EMBL/GenBank/DDBJ databases">
        <title>Whole genome of Aphis craccivora.</title>
        <authorList>
            <person name="Voronova N.V."/>
            <person name="Shulinski R.S."/>
            <person name="Bandarenka Y.V."/>
            <person name="Zhorov D.G."/>
            <person name="Warner D."/>
        </authorList>
    </citation>
    <scope>NUCLEOTIDE SEQUENCE [LARGE SCALE GENOMIC DNA]</scope>
    <source>
        <strain evidence="1">180601</strain>
        <tissue evidence="1">Whole Body</tissue>
    </source>
</reference>
<evidence type="ECO:0000313" key="2">
    <source>
        <dbReference type="Proteomes" id="UP000478052"/>
    </source>
</evidence>
<dbReference type="EMBL" id="VUJU01001797">
    <property type="protein sequence ID" value="KAF0763800.1"/>
    <property type="molecule type" value="Genomic_DNA"/>
</dbReference>
<keyword evidence="1" id="KW-0347">Helicase</keyword>
<dbReference type="OrthoDB" id="272985at2759"/>
<organism evidence="1 2">
    <name type="scientific">Aphis craccivora</name>
    <name type="common">Cowpea aphid</name>
    <dbReference type="NCBI Taxonomy" id="307492"/>
    <lineage>
        <taxon>Eukaryota</taxon>
        <taxon>Metazoa</taxon>
        <taxon>Ecdysozoa</taxon>
        <taxon>Arthropoda</taxon>
        <taxon>Hexapoda</taxon>
        <taxon>Insecta</taxon>
        <taxon>Pterygota</taxon>
        <taxon>Neoptera</taxon>
        <taxon>Paraneoptera</taxon>
        <taxon>Hemiptera</taxon>
        <taxon>Sternorrhyncha</taxon>
        <taxon>Aphidomorpha</taxon>
        <taxon>Aphidoidea</taxon>
        <taxon>Aphididae</taxon>
        <taxon>Aphidini</taxon>
        <taxon>Aphis</taxon>
        <taxon>Aphis</taxon>
    </lineage>
</organism>
<name>A0A6G0YZW7_APHCR</name>
<evidence type="ECO:0000313" key="1">
    <source>
        <dbReference type="EMBL" id="KAF0763800.1"/>
    </source>
</evidence>
<dbReference type="GO" id="GO:0004386">
    <property type="term" value="F:helicase activity"/>
    <property type="evidence" value="ECO:0007669"/>
    <property type="project" value="UniProtKB-KW"/>
</dbReference>
<comment type="caution">
    <text evidence="1">The sequence shown here is derived from an EMBL/GenBank/DDBJ whole genome shotgun (WGS) entry which is preliminary data.</text>
</comment>
<sequence>MLLRNLSQNFAIDTSTTETTTRSKKSEEVFIARIPMIQSDYPLQFKRMQFPVKTCSDITINKSQRHTLKITGIDIREDCFSYGQINVASSRVSTTTSLVIWPQQEIHVKSEANAKNYNK</sequence>
<proteinExistence type="predicted"/>
<keyword evidence="2" id="KW-1185">Reference proteome</keyword>
<dbReference type="Proteomes" id="UP000478052">
    <property type="component" value="Unassembled WGS sequence"/>
</dbReference>
<keyword evidence="1" id="KW-0067">ATP-binding</keyword>
<gene>
    <name evidence="1" type="ORF">FWK35_00010750</name>
</gene>
<keyword evidence="1" id="KW-0547">Nucleotide-binding</keyword>